<evidence type="ECO:0000256" key="5">
    <source>
        <dbReference type="ARBA" id="ARBA00023239"/>
    </source>
</evidence>
<reference evidence="9 10" key="1">
    <citation type="submission" date="2020-01" db="EMBL/GenBank/DDBJ databases">
        <authorList>
            <person name="Gulvik C.A."/>
            <person name="Batra D.G."/>
        </authorList>
    </citation>
    <scope>NUCLEOTIDE SEQUENCE [LARGE SCALE GENOMIC DNA]</scope>
    <source>
        <strain evidence="9 10">W9323</strain>
    </source>
</reference>
<evidence type="ECO:0000256" key="1">
    <source>
        <dbReference type="ARBA" id="ARBA00022475"/>
    </source>
</evidence>
<comment type="function">
    <text evidence="7">Functions as a peptidoglycan terminase that cleaves nascent peptidoglycan strands endolytically to terminate their elongation.</text>
</comment>
<dbReference type="GO" id="GO:0005886">
    <property type="term" value="C:plasma membrane"/>
    <property type="evidence" value="ECO:0007669"/>
    <property type="project" value="UniProtKB-SubCell"/>
</dbReference>
<name>A0A7D3Y2N4_9BACL</name>
<keyword evidence="4 7" id="KW-0472">Membrane</keyword>
<dbReference type="KEGG" id="kpul:GXN76_11695"/>
<sequence length="364" mass="41678">MKWLFRLLVILLVFTGMSMLGYWYVQDSLSSSITGQQVELEVERGDSILNVGRLLEEKKLIKNDRFFAVYAFLQGKTQGIKAGVYVIPEGSDANDILDIITVGKENVLRLTIPEGYTVDRIARRLEEQGVDSSKFIQAVEKKAYPEYSFVRDIPRTSNRRHRLEGYLYPITYSVPKGTDPEKLVDKMLAQFEKQMEQNDIEEKLKKKELTVDEWVTIASIVEREGKVQQELPRIAGVIYNRLDRGQKLQVDATVQYALGEQKERLYYKDLKIESPYNTYREDGLPPGPIANPGPAALDAALNPEKHDYFFYVTKKDGSGEHYFAETEEEHNHNIERSKKENTPSLEPSPSQETPQTPESSSQTE</sequence>
<keyword evidence="6 7" id="KW-0961">Cell wall biogenesis/degradation</keyword>
<dbReference type="GO" id="GO:0071555">
    <property type="term" value="P:cell wall organization"/>
    <property type="evidence" value="ECO:0007669"/>
    <property type="project" value="UniProtKB-KW"/>
</dbReference>
<dbReference type="GO" id="GO:0009252">
    <property type="term" value="P:peptidoglycan biosynthetic process"/>
    <property type="evidence" value="ECO:0007669"/>
    <property type="project" value="UniProtKB-UniRule"/>
</dbReference>
<dbReference type="AlphaFoldDB" id="A0A7D3Y2N4"/>
<dbReference type="RefSeq" id="WP_173223358.1">
    <property type="nucleotide sequence ID" value="NZ_CP048104.1"/>
</dbReference>
<comment type="subcellular location">
    <subcellularLocation>
        <location evidence="7">Cell membrane</location>
        <topology evidence="7">Single-pass membrane protein</topology>
    </subcellularLocation>
</comment>
<evidence type="ECO:0000313" key="10">
    <source>
        <dbReference type="Proteomes" id="UP000503088"/>
    </source>
</evidence>
<accession>A0A7D3Y2N4</accession>
<evidence type="ECO:0000256" key="2">
    <source>
        <dbReference type="ARBA" id="ARBA00022692"/>
    </source>
</evidence>
<evidence type="ECO:0000256" key="3">
    <source>
        <dbReference type="ARBA" id="ARBA00022989"/>
    </source>
</evidence>
<dbReference type="Proteomes" id="UP000503088">
    <property type="component" value="Chromosome"/>
</dbReference>
<dbReference type="NCBIfam" id="TIGR00247">
    <property type="entry name" value="endolytic transglycosylase MltG"/>
    <property type="match status" value="1"/>
</dbReference>
<dbReference type="Gene3D" id="3.30.1490.480">
    <property type="entry name" value="Endolytic murein transglycosylase"/>
    <property type="match status" value="1"/>
</dbReference>
<evidence type="ECO:0000313" key="9">
    <source>
        <dbReference type="EMBL" id="QKG85063.1"/>
    </source>
</evidence>
<organism evidence="9 10">
    <name type="scientific">Kroppenstedtia pulmonis</name>
    <dbReference type="NCBI Taxonomy" id="1380685"/>
    <lineage>
        <taxon>Bacteria</taxon>
        <taxon>Bacillati</taxon>
        <taxon>Bacillota</taxon>
        <taxon>Bacilli</taxon>
        <taxon>Bacillales</taxon>
        <taxon>Thermoactinomycetaceae</taxon>
        <taxon>Kroppenstedtia</taxon>
    </lineage>
</organism>
<keyword evidence="10" id="KW-1185">Reference proteome</keyword>
<dbReference type="InterPro" id="IPR003770">
    <property type="entry name" value="MLTG-like"/>
</dbReference>
<feature type="region of interest" description="Disordered" evidence="8">
    <location>
        <begin position="321"/>
        <end position="364"/>
    </location>
</feature>
<dbReference type="PANTHER" id="PTHR30518:SF2">
    <property type="entry name" value="ENDOLYTIC MUREIN TRANSGLYCOSYLASE"/>
    <property type="match status" value="1"/>
</dbReference>
<gene>
    <name evidence="7 9" type="primary">mltG</name>
    <name evidence="9" type="ORF">GXN76_11695</name>
</gene>
<feature type="compositionally biased region" description="Basic and acidic residues" evidence="8">
    <location>
        <begin position="321"/>
        <end position="341"/>
    </location>
</feature>
<dbReference type="GO" id="GO:0008932">
    <property type="term" value="F:lytic endotransglycosylase activity"/>
    <property type="evidence" value="ECO:0007669"/>
    <property type="project" value="UniProtKB-UniRule"/>
</dbReference>
<dbReference type="EC" id="4.2.2.29" evidence="7"/>
<evidence type="ECO:0000256" key="7">
    <source>
        <dbReference type="HAMAP-Rule" id="MF_02065"/>
    </source>
</evidence>
<feature type="compositionally biased region" description="Polar residues" evidence="8">
    <location>
        <begin position="342"/>
        <end position="364"/>
    </location>
</feature>
<keyword evidence="3 7" id="KW-1133">Transmembrane helix</keyword>
<dbReference type="Gene3D" id="3.30.160.60">
    <property type="entry name" value="Classic Zinc Finger"/>
    <property type="match status" value="1"/>
</dbReference>
<proteinExistence type="inferred from homology"/>
<evidence type="ECO:0000256" key="6">
    <source>
        <dbReference type="ARBA" id="ARBA00023316"/>
    </source>
</evidence>
<dbReference type="PANTHER" id="PTHR30518">
    <property type="entry name" value="ENDOLYTIC MUREIN TRANSGLYCOSYLASE"/>
    <property type="match status" value="1"/>
</dbReference>
<dbReference type="Pfam" id="PF02618">
    <property type="entry name" value="YceG"/>
    <property type="match status" value="1"/>
</dbReference>
<dbReference type="EMBL" id="CP048104">
    <property type="protein sequence ID" value="QKG85063.1"/>
    <property type="molecule type" value="Genomic_DNA"/>
</dbReference>
<feature type="site" description="Important for catalytic activity" evidence="7">
    <location>
        <position position="224"/>
    </location>
</feature>
<comment type="catalytic activity">
    <reaction evidence="7">
        <text>a peptidoglycan chain = a peptidoglycan chain with N-acetyl-1,6-anhydromuramyl-[peptide] at the reducing end + a peptidoglycan chain with N-acetylglucosamine at the non-reducing end.</text>
        <dbReference type="EC" id="4.2.2.29"/>
    </reaction>
</comment>
<evidence type="ECO:0000256" key="8">
    <source>
        <dbReference type="SAM" id="MobiDB-lite"/>
    </source>
</evidence>
<protein>
    <recommendedName>
        <fullName evidence="7">Endolytic murein transglycosylase</fullName>
        <ecNumber evidence="7">4.2.2.29</ecNumber>
    </recommendedName>
    <alternativeName>
        <fullName evidence="7">Peptidoglycan lytic transglycosylase</fullName>
    </alternativeName>
    <alternativeName>
        <fullName evidence="7">Peptidoglycan polymerization terminase</fullName>
    </alternativeName>
</protein>
<keyword evidence="2 7" id="KW-0812">Transmembrane</keyword>
<evidence type="ECO:0000256" key="4">
    <source>
        <dbReference type="ARBA" id="ARBA00023136"/>
    </source>
</evidence>
<dbReference type="CDD" id="cd08010">
    <property type="entry name" value="MltG_like"/>
    <property type="match status" value="1"/>
</dbReference>
<keyword evidence="5 7" id="KW-0456">Lyase</keyword>
<keyword evidence="1 7" id="KW-1003">Cell membrane</keyword>
<feature type="transmembrane region" description="Helical" evidence="7">
    <location>
        <begin position="7"/>
        <end position="25"/>
    </location>
</feature>
<comment type="similarity">
    <text evidence="7">Belongs to the transglycosylase MltG family.</text>
</comment>
<dbReference type="HAMAP" id="MF_02065">
    <property type="entry name" value="MltG"/>
    <property type="match status" value="1"/>
</dbReference>